<dbReference type="InterPro" id="IPR027417">
    <property type="entry name" value="P-loop_NTPase"/>
</dbReference>
<dbReference type="GO" id="GO:0005524">
    <property type="term" value="F:ATP binding"/>
    <property type="evidence" value="ECO:0007669"/>
    <property type="project" value="InterPro"/>
</dbReference>
<gene>
    <name evidence="2" type="ORF">TE42_03555</name>
</gene>
<dbReference type="CDD" id="cd00267">
    <property type="entry name" value="ABC_ATPase"/>
    <property type="match status" value="1"/>
</dbReference>
<evidence type="ECO:0000313" key="3">
    <source>
        <dbReference type="Proteomes" id="UP000035067"/>
    </source>
</evidence>
<sequence>MLNQIELTNFGPLGQMKWDNLGPINLIIGGNGAGKTFLMKACYCAMRTLEAYKRGNDTKTATEILAEKLKWTFQTGKIGDLVSKGAESPLSSRIQLDGNDFQYSFGKDTTKVIHSLENHVPPRDSNSIFLPAKEVLSLHQVIFNSRDQYWLFGFDDTYYDLAKALMTPTTQGRLLPELKRSRDKLEDLLGGKVDQDNKTGHWQFKKGNQKFPIGMTAEGIKKIAMLDRLIGNRYIGKKSIVFVDEPESALHPSTISEFMDIIVQLARRDIQFFLASHSYFVVKKLYLIAQEKNMPIPIVLVNKENECIYTDLLQGMPDNTIIDESINPYKQKVKLALG</sequence>
<dbReference type="Proteomes" id="UP000035067">
    <property type="component" value="Unassembled WGS sequence"/>
</dbReference>
<dbReference type="Pfam" id="PF13304">
    <property type="entry name" value="AAA_21"/>
    <property type="match status" value="1"/>
</dbReference>
<reference evidence="2 3" key="1">
    <citation type="submission" date="2015-01" db="EMBL/GenBank/DDBJ databases">
        <title>Lifestyle Evolution in Cyanobacterial Symbionts of Sponges.</title>
        <authorList>
            <person name="Burgsdorf I."/>
            <person name="Slaby B.M."/>
            <person name="Handley K.M."/>
            <person name="Haber M."/>
            <person name="Blom J."/>
            <person name="Marshall C.W."/>
            <person name="Gilbert J.A."/>
            <person name="Hentschel U."/>
            <person name="Steindler L."/>
        </authorList>
    </citation>
    <scope>NUCLEOTIDE SEQUENCE [LARGE SCALE GENOMIC DNA]</scope>
    <source>
        <strain evidence="2">SP3</strain>
    </source>
</reference>
<evidence type="ECO:0000259" key="1">
    <source>
        <dbReference type="Pfam" id="PF13304"/>
    </source>
</evidence>
<dbReference type="SUPFAM" id="SSF52540">
    <property type="entry name" value="P-loop containing nucleoside triphosphate hydrolases"/>
    <property type="match status" value="1"/>
</dbReference>
<dbReference type="AlphaFoldDB" id="A0A0G2IWM5"/>
<dbReference type="Gene3D" id="3.40.50.300">
    <property type="entry name" value="P-loop containing nucleotide triphosphate hydrolases"/>
    <property type="match status" value="1"/>
</dbReference>
<proteinExistence type="predicted"/>
<organism evidence="2 3">
    <name type="scientific">Candidatus Synechococcus spongiarum SP3</name>
    <dbReference type="NCBI Taxonomy" id="1604020"/>
    <lineage>
        <taxon>Bacteria</taxon>
        <taxon>Bacillati</taxon>
        <taxon>Cyanobacteriota</taxon>
        <taxon>Cyanophyceae</taxon>
        <taxon>Synechococcales</taxon>
        <taxon>Synechococcaceae</taxon>
        <taxon>Synechococcus</taxon>
    </lineage>
</organism>
<dbReference type="InterPro" id="IPR051396">
    <property type="entry name" value="Bact_Antivir_Def_Nuclease"/>
</dbReference>
<dbReference type="GO" id="GO:0016887">
    <property type="term" value="F:ATP hydrolysis activity"/>
    <property type="evidence" value="ECO:0007669"/>
    <property type="project" value="InterPro"/>
</dbReference>
<protein>
    <submittedName>
        <fullName evidence="2">ATPase</fullName>
    </submittedName>
</protein>
<dbReference type="PATRIC" id="fig|1604020.3.peg.2486"/>
<evidence type="ECO:0000313" key="2">
    <source>
        <dbReference type="EMBL" id="KKZ12685.1"/>
    </source>
</evidence>
<name>A0A0G2IWM5_9SYNE</name>
<dbReference type="PANTHER" id="PTHR43581">
    <property type="entry name" value="ATP/GTP PHOSPHATASE"/>
    <property type="match status" value="1"/>
</dbReference>
<dbReference type="PANTHER" id="PTHR43581:SF2">
    <property type="entry name" value="EXCINUCLEASE ATPASE SUBUNIT"/>
    <property type="match status" value="1"/>
</dbReference>
<comment type="caution">
    <text evidence="2">The sequence shown here is derived from an EMBL/GenBank/DDBJ whole genome shotgun (WGS) entry which is preliminary data.</text>
</comment>
<accession>A0A0G2IWM5</accession>
<dbReference type="InterPro" id="IPR003959">
    <property type="entry name" value="ATPase_AAA_core"/>
</dbReference>
<dbReference type="EMBL" id="JXQG01000014">
    <property type="protein sequence ID" value="KKZ12685.1"/>
    <property type="molecule type" value="Genomic_DNA"/>
</dbReference>
<feature type="domain" description="ATPase AAA-type core" evidence="1">
    <location>
        <begin position="24"/>
        <end position="282"/>
    </location>
</feature>